<reference evidence="5 6" key="1">
    <citation type="submission" date="2019-04" db="EMBL/GenBank/DDBJ databases">
        <title>Microbes associate with the intestines of laboratory mice.</title>
        <authorList>
            <person name="Navarre W."/>
            <person name="Wong E."/>
            <person name="Huang K."/>
            <person name="Tropini C."/>
            <person name="Ng K."/>
            <person name="Yu B."/>
        </authorList>
    </citation>
    <scope>NUCLEOTIDE SEQUENCE [LARGE SCALE GENOMIC DNA]</scope>
    <source>
        <strain evidence="5 6">NM06_A21</strain>
    </source>
</reference>
<dbReference type="Gene3D" id="3.55.50.30">
    <property type="match status" value="1"/>
</dbReference>
<organism evidence="5 6">
    <name type="scientific">Muribaculum intestinale</name>
    <dbReference type="NCBI Taxonomy" id="1796646"/>
    <lineage>
        <taxon>Bacteria</taxon>
        <taxon>Pseudomonadati</taxon>
        <taxon>Bacteroidota</taxon>
        <taxon>Bacteroidia</taxon>
        <taxon>Bacteroidales</taxon>
        <taxon>Muribaculaceae</taxon>
        <taxon>Muribaculum</taxon>
    </lineage>
</organism>
<dbReference type="Pfam" id="PF04773">
    <property type="entry name" value="FecR"/>
    <property type="match status" value="1"/>
</dbReference>
<feature type="compositionally biased region" description="Low complexity" evidence="1">
    <location>
        <begin position="1"/>
        <end position="26"/>
    </location>
</feature>
<evidence type="ECO:0000313" key="5">
    <source>
        <dbReference type="EMBL" id="TGY69312.1"/>
    </source>
</evidence>
<evidence type="ECO:0000313" key="6">
    <source>
        <dbReference type="Proteomes" id="UP000306630"/>
    </source>
</evidence>
<comment type="caution">
    <text evidence="5">The sequence shown here is derived from an EMBL/GenBank/DDBJ whole genome shotgun (WGS) entry which is preliminary data.</text>
</comment>
<dbReference type="InterPro" id="IPR032508">
    <property type="entry name" value="FecR_C"/>
</dbReference>
<dbReference type="Pfam" id="PF16344">
    <property type="entry name" value="FecR_C"/>
    <property type="match status" value="1"/>
</dbReference>
<proteinExistence type="predicted"/>
<dbReference type="Proteomes" id="UP000306630">
    <property type="component" value="Unassembled WGS sequence"/>
</dbReference>
<sequence>MRLTQTTPRAAARCSSRAAPTPSPTRSTRKPTNHQSSSHTSMPLQMSDCRRILEGVFCRPDLPEDLRHRFTRWMLGHENDPVLRRAMLEMWEKTPATSDTPSAEGLRRLLHEVDPLSGSQTRGKGFLHRIYRPVAAAAAVAAVFSAGWFAPSLLKEAGDRDALDKTILVSAPESKGHYILPDGTEVWLNSDSRLSYSGDFNRSARAVTLEGEAYFDVAHDETRPFTVALDSLVVEVTGTAFDAINYPFAPVQVALRRGSVSVSGIGDDMALNMTPDQIVTRLRGLPNISVAQTESENYCGWMACKLTFDNRRLADIITNLERRYAVSIEVGPGINLEKRLSLTIGDETFEETASLLEILLSVDFETKGSNVTMRCA</sequence>
<gene>
    <name evidence="5" type="ORF">E5333_14065</name>
</gene>
<evidence type="ECO:0000259" key="4">
    <source>
        <dbReference type="Pfam" id="PF16344"/>
    </source>
</evidence>
<feature type="transmembrane region" description="Helical" evidence="2">
    <location>
        <begin position="130"/>
        <end position="150"/>
    </location>
</feature>
<dbReference type="AlphaFoldDB" id="A0A4S2FKA1"/>
<keyword evidence="2" id="KW-0812">Transmembrane</keyword>
<feature type="domain" description="FecR protein" evidence="3">
    <location>
        <begin position="170"/>
        <end position="260"/>
    </location>
</feature>
<dbReference type="EMBL" id="SRYD01000076">
    <property type="protein sequence ID" value="TGY69312.1"/>
    <property type="molecule type" value="Genomic_DNA"/>
</dbReference>
<keyword evidence="2" id="KW-1133">Transmembrane helix</keyword>
<dbReference type="Gene3D" id="2.60.120.1440">
    <property type="match status" value="1"/>
</dbReference>
<evidence type="ECO:0000259" key="3">
    <source>
        <dbReference type="Pfam" id="PF04773"/>
    </source>
</evidence>
<dbReference type="PIRSF" id="PIRSF018266">
    <property type="entry name" value="FecR"/>
    <property type="match status" value="1"/>
</dbReference>
<feature type="compositionally biased region" description="Polar residues" evidence="1">
    <location>
        <begin position="33"/>
        <end position="44"/>
    </location>
</feature>
<dbReference type="InterPro" id="IPR006860">
    <property type="entry name" value="FecR"/>
</dbReference>
<dbReference type="GO" id="GO:0016989">
    <property type="term" value="F:sigma factor antagonist activity"/>
    <property type="evidence" value="ECO:0007669"/>
    <property type="project" value="TreeGrafter"/>
</dbReference>
<feature type="domain" description="Protein FecR C-terminal" evidence="4">
    <location>
        <begin position="305"/>
        <end position="372"/>
    </location>
</feature>
<protein>
    <submittedName>
        <fullName evidence="5">FecR family protein</fullName>
    </submittedName>
</protein>
<dbReference type="InterPro" id="IPR012373">
    <property type="entry name" value="Ferrdict_sens_TM"/>
</dbReference>
<dbReference type="PANTHER" id="PTHR30273">
    <property type="entry name" value="PERIPLASMIC SIGNAL SENSOR AND SIGMA FACTOR ACTIVATOR FECR-RELATED"/>
    <property type="match status" value="1"/>
</dbReference>
<name>A0A4S2FKA1_9BACT</name>
<evidence type="ECO:0000256" key="1">
    <source>
        <dbReference type="SAM" id="MobiDB-lite"/>
    </source>
</evidence>
<dbReference type="PANTHER" id="PTHR30273:SF2">
    <property type="entry name" value="PROTEIN FECR"/>
    <property type="match status" value="1"/>
</dbReference>
<feature type="region of interest" description="Disordered" evidence="1">
    <location>
        <begin position="1"/>
        <end position="45"/>
    </location>
</feature>
<keyword evidence="2" id="KW-0472">Membrane</keyword>
<evidence type="ECO:0000256" key="2">
    <source>
        <dbReference type="SAM" id="Phobius"/>
    </source>
</evidence>
<accession>A0A4S2FKA1</accession>